<keyword evidence="4 5" id="KW-0378">Hydrolase</keyword>
<dbReference type="InterPro" id="IPR012337">
    <property type="entry name" value="RNaseH-like_sf"/>
</dbReference>
<dbReference type="InterPro" id="IPR005227">
    <property type="entry name" value="YqgF"/>
</dbReference>
<dbReference type="InterPro" id="IPR006641">
    <property type="entry name" value="YqgF/RNaseH-like_dom"/>
</dbReference>
<protein>
    <recommendedName>
        <fullName evidence="5">Putative pre-16S rRNA nuclease</fullName>
        <ecNumber evidence="5">3.1.-.-</ecNumber>
    </recommendedName>
</protein>
<dbReference type="InterPro" id="IPR037027">
    <property type="entry name" value="YqgF/RNaseH-like_dom_sf"/>
</dbReference>
<dbReference type="HAMAP" id="MF_00651">
    <property type="entry name" value="Nuclease_YqgF"/>
    <property type="match status" value="1"/>
</dbReference>
<evidence type="ECO:0000256" key="3">
    <source>
        <dbReference type="ARBA" id="ARBA00022722"/>
    </source>
</evidence>
<keyword evidence="8" id="KW-1185">Reference proteome</keyword>
<dbReference type="Gene3D" id="3.30.420.140">
    <property type="entry name" value="YqgF/RNase H-like domain"/>
    <property type="match status" value="1"/>
</dbReference>
<dbReference type="EC" id="3.1.-.-" evidence="5"/>
<dbReference type="NCBIfam" id="TIGR00250">
    <property type="entry name" value="RNAse_H_YqgF"/>
    <property type="match status" value="1"/>
</dbReference>
<sequence length="152" mass="15722">MRHGTRLGVDVGSVRIGVARSDPSGLLAVPVETVPRGRGDVDRIAAIAAEYDAVEALVGLPASLSGREGPAAAAAREFAAAVAARLDPLPVRLVDERLSTVSAEASLRASGVKGRDRRKVVDQAAAVVLLQTALDAERSTGRPLGEIVQVTR</sequence>
<reference evidence="7 8" key="1">
    <citation type="submission" date="2018-09" db="EMBL/GenBank/DDBJ databases">
        <title>YIM 75507 draft genome.</title>
        <authorList>
            <person name="Tang S."/>
            <person name="Feng Y."/>
        </authorList>
    </citation>
    <scope>NUCLEOTIDE SEQUENCE [LARGE SCALE GENOMIC DNA]</scope>
    <source>
        <strain evidence="7 8">YIM 75507</strain>
    </source>
</reference>
<organism evidence="7 8">
    <name type="scientific">Bailinhaonella thermotolerans</name>
    <dbReference type="NCBI Taxonomy" id="1070861"/>
    <lineage>
        <taxon>Bacteria</taxon>
        <taxon>Bacillati</taxon>
        <taxon>Actinomycetota</taxon>
        <taxon>Actinomycetes</taxon>
        <taxon>Streptosporangiales</taxon>
        <taxon>Streptosporangiaceae</taxon>
        <taxon>Bailinhaonella</taxon>
    </lineage>
</organism>
<evidence type="ECO:0000256" key="5">
    <source>
        <dbReference type="HAMAP-Rule" id="MF_00651"/>
    </source>
</evidence>
<dbReference type="Pfam" id="PF03652">
    <property type="entry name" value="RuvX"/>
    <property type="match status" value="1"/>
</dbReference>
<evidence type="ECO:0000313" key="7">
    <source>
        <dbReference type="EMBL" id="RJL33964.1"/>
    </source>
</evidence>
<proteinExistence type="inferred from homology"/>
<evidence type="ECO:0000256" key="4">
    <source>
        <dbReference type="ARBA" id="ARBA00022801"/>
    </source>
</evidence>
<dbReference type="SUPFAM" id="SSF53098">
    <property type="entry name" value="Ribonuclease H-like"/>
    <property type="match status" value="1"/>
</dbReference>
<evidence type="ECO:0000256" key="1">
    <source>
        <dbReference type="ARBA" id="ARBA00022490"/>
    </source>
</evidence>
<dbReference type="PANTHER" id="PTHR33317">
    <property type="entry name" value="POLYNUCLEOTIDYL TRANSFERASE, RIBONUCLEASE H-LIKE SUPERFAMILY PROTEIN"/>
    <property type="match status" value="1"/>
</dbReference>
<evidence type="ECO:0000259" key="6">
    <source>
        <dbReference type="SMART" id="SM00732"/>
    </source>
</evidence>
<dbReference type="SMART" id="SM00732">
    <property type="entry name" value="YqgFc"/>
    <property type="match status" value="1"/>
</dbReference>
<comment type="function">
    <text evidence="5">Could be a nuclease involved in processing of the 5'-end of pre-16S rRNA.</text>
</comment>
<comment type="subcellular location">
    <subcellularLocation>
        <location evidence="5">Cytoplasm</location>
    </subcellularLocation>
</comment>
<dbReference type="Proteomes" id="UP000265768">
    <property type="component" value="Unassembled WGS sequence"/>
</dbReference>
<evidence type="ECO:0000313" key="8">
    <source>
        <dbReference type="Proteomes" id="UP000265768"/>
    </source>
</evidence>
<dbReference type="GO" id="GO:0000967">
    <property type="term" value="P:rRNA 5'-end processing"/>
    <property type="evidence" value="ECO:0007669"/>
    <property type="project" value="UniProtKB-UniRule"/>
</dbReference>
<accession>A0A3A4B8F0</accession>
<dbReference type="OrthoDB" id="9790539at2"/>
<dbReference type="PANTHER" id="PTHR33317:SF4">
    <property type="entry name" value="POLYNUCLEOTIDYL TRANSFERASE, RIBONUCLEASE H-LIKE SUPERFAMILY PROTEIN"/>
    <property type="match status" value="1"/>
</dbReference>
<keyword evidence="2 5" id="KW-0690">Ribosome biogenesis</keyword>
<keyword evidence="3 5" id="KW-0540">Nuclease</keyword>
<evidence type="ECO:0000256" key="2">
    <source>
        <dbReference type="ARBA" id="ARBA00022517"/>
    </source>
</evidence>
<dbReference type="AlphaFoldDB" id="A0A3A4B8F0"/>
<gene>
    <name evidence="7" type="primary">ruvX</name>
    <name evidence="7" type="ORF">D5H75_05390</name>
</gene>
<dbReference type="RefSeq" id="WP_119925263.1">
    <property type="nucleotide sequence ID" value="NZ_QZEY01000002.1"/>
</dbReference>
<keyword evidence="1 5" id="KW-0963">Cytoplasm</keyword>
<dbReference type="GO" id="GO:0016788">
    <property type="term" value="F:hydrolase activity, acting on ester bonds"/>
    <property type="evidence" value="ECO:0007669"/>
    <property type="project" value="UniProtKB-UniRule"/>
</dbReference>
<name>A0A3A4B8F0_9ACTN</name>
<dbReference type="GO" id="GO:0005829">
    <property type="term" value="C:cytosol"/>
    <property type="evidence" value="ECO:0007669"/>
    <property type="project" value="TreeGrafter"/>
</dbReference>
<dbReference type="EMBL" id="QZEY01000002">
    <property type="protein sequence ID" value="RJL33964.1"/>
    <property type="molecule type" value="Genomic_DNA"/>
</dbReference>
<dbReference type="CDD" id="cd16964">
    <property type="entry name" value="YqgF"/>
    <property type="match status" value="1"/>
</dbReference>
<dbReference type="GO" id="GO:0004518">
    <property type="term" value="F:nuclease activity"/>
    <property type="evidence" value="ECO:0007669"/>
    <property type="project" value="UniProtKB-KW"/>
</dbReference>
<comment type="similarity">
    <text evidence="5">Belongs to the YqgF HJR family.</text>
</comment>
<comment type="caution">
    <text evidence="7">The sequence shown here is derived from an EMBL/GenBank/DDBJ whole genome shotgun (WGS) entry which is preliminary data.</text>
</comment>
<feature type="domain" description="YqgF/RNase H-like" evidence="6">
    <location>
        <begin position="4"/>
        <end position="103"/>
    </location>
</feature>